<keyword evidence="6" id="KW-1185">Reference proteome</keyword>
<comment type="cofactor">
    <cofactor evidence="3">
        <name>Zn(2+)</name>
        <dbReference type="ChEBI" id="CHEBI:29105"/>
    </cofactor>
    <text evidence="3">Binds 1 divalent metal cation per subunit.</text>
</comment>
<dbReference type="PANTHER" id="PTHR10907">
    <property type="entry name" value="REGUCALCIN"/>
    <property type="match status" value="1"/>
</dbReference>
<evidence type="ECO:0000256" key="1">
    <source>
        <dbReference type="ARBA" id="ARBA00008853"/>
    </source>
</evidence>
<proteinExistence type="inferred from homology"/>
<feature type="binding site" evidence="3">
    <location>
        <position position="198"/>
    </location>
    <ligand>
        <name>a divalent metal cation</name>
        <dbReference type="ChEBI" id="CHEBI:60240"/>
    </ligand>
</feature>
<feature type="binding site" evidence="3">
    <location>
        <position position="121"/>
    </location>
    <ligand>
        <name>substrate</name>
    </ligand>
</feature>
<feature type="binding site" evidence="3">
    <location>
        <position position="149"/>
    </location>
    <ligand>
        <name>a divalent metal cation</name>
        <dbReference type="ChEBI" id="CHEBI:60240"/>
    </ligand>
</feature>
<dbReference type="PRINTS" id="PR01790">
    <property type="entry name" value="SMP30FAMILY"/>
</dbReference>
<dbReference type="InterPro" id="IPR005511">
    <property type="entry name" value="SMP-30"/>
</dbReference>
<feature type="binding site" evidence="3">
    <location>
        <position position="15"/>
    </location>
    <ligand>
        <name>a divalent metal cation</name>
        <dbReference type="ChEBI" id="CHEBI:60240"/>
    </ligand>
</feature>
<name>A0A942E354_9HYPH</name>
<evidence type="ECO:0000256" key="3">
    <source>
        <dbReference type="PIRSR" id="PIRSR605511-2"/>
    </source>
</evidence>
<gene>
    <name evidence="5" type="ORF">KEU06_16790</name>
</gene>
<evidence type="ECO:0000256" key="2">
    <source>
        <dbReference type="PIRSR" id="PIRSR605511-1"/>
    </source>
</evidence>
<dbReference type="Gene3D" id="2.120.10.30">
    <property type="entry name" value="TolB, C-terminal domain"/>
    <property type="match status" value="1"/>
</dbReference>
<sequence length="291" mass="31991">MKAELLLDCRNVHGEGIFWSAQHKLLYWTDIDGQQVWTYDPRRKRSESFKVPGPVGCFADRAGRPFNEVVAAFADGFALLDLKTGARQDIGAFEPDLPTTRLNDGRTDRQGRFIAGGMDQDGVKPISSVWQLGTDLTLKRLFGDVGCANGTCFSPDGRTMWFADSPTKRIDAFDYDPATGALGARRTIAHTPDPGVPDGSCVDAEGFIWNAIWEGYRVERWSPDGRLDRVIDVPVKKPTCCAFGGEDLATLFITTSRQGETEDDLAREPLAGSLFQVRPGVRGLQDQPFGG</sequence>
<dbReference type="RefSeq" id="WP_188255820.1">
    <property type="nucleotide sequence ID" value="NZ_JABVCF010000008.1"/>
</dbReference>
<dbReference type="EMBL" id="JAGWCR010000008">
    <property type="protein sequence ID" value="MBS3650273.1"/>
    <property type="molecule type" value="Genomic_DNA"/>
</dbReference>
<dbReference type="GO" id="GO:0019853">
    <property type="term" value="P:L-ascorbic acid biosynthetic process"/>
    <property type="evidence" value="ECO:0007669"/>
    <property type="project" value="TreeGrafter"/>
</dbReference>
<evidence type="ECO:0000259" key="4">
    <source>
        <dbReference type="Pfam" id="PF08450"/>
    </source>
</evidence>
<feature type="domain" description="SMP-30/Gluconolactonase/LRE-like region" evidence="4">
    <location>
        <begin position="14"/>
        <end position="256"/>
    </location>
</feature>
<dbReference type="PANTHER" id="PTHR10907:SF47">
    <property type="entry name" value="REGUCALCIN"/>
    <property type="match status" value="1"/>
</dbReference>
<protein>
    <submittedName>
        <fullName evidence="5">SMP-30/gluconolactonase/LRE family protein</fullName>
    </submittedName>
</protein>
<dbReference type="GO" id="GO:0005509">
    <property type="term" value="F:calcium ion binding"/>
    <property type="evidence" value="ECO:0007669"/>
    <property type="project" value="TreeGrafter"/>
</dbReference>
<dbReference type="AlphaFoldDB" id="A0A942E354"/>
<feature type="active site" description="Proton donor/acceptor" evidence="2">
    <location>
        <position position="198"/>
    </location>
</feature>
<keyword evidence="3" id="KW-0479">Metal-binding</keyword>
<dbReference type="InterPro" id="IPR011042">
    <property type="entry name" value="6-blade_b-propeller_TolB-like"/>
</dbReference>
<evidence type="ECO:0000313" key="6">
    <source>
        <dbReference type="Proteomes" id="UP000680348"/>
    </source>
</evidence>
<dbReference type="InterPro" id="IPR013658">
    <property type="entry name" value="SGL"/>
</dbReference>
<feature type="binding site" evidence="3">
    <location>
        <position position="103"/>
    </location>
    <ligand>
        <name>substrate</name>
    </ligand>
</feature>
<evidence type="ECO:0000313" key="5">
    <source>
        <dbReference type="EMBL" id="MBS3650273.1"/>
    </source>
</evidence>
<reference evidence="5" key="1">
    <citation type="submission" date="2021-04" db="EMBL/GenBank/DDBJ databases">
        <title>Pseudaminobacter soli sp. nov., isolated from paddy soil contaminated by heavy metals.</title>
        <authorList>
            <person name="Zhang K."/>
        </authorList>
    </citation>
    <scope>NUCLEOTIDE SEQUENCE</scope>
    <source>
        <strain evidence="5">19-2017</strain>
    </source>
</reference>
<keyword evidence="3" id="KW-0862">Zinc</keyword>
<organism evidence="5 6">
    <name type="scientific">Pseudaminobacter soli</name>
    <name type="common">ex Zhang et al. 2022</name>
    <dbReference type="NCBI Taxonomy" id="2831468"/>
    <lineage>
        <taxon>Bacteria</taxon>
        <taxon>Pseudomonadati</taxon>
        <taxon>Pseudomonadota</taxon>
        <taxon>Alphaproteobacteria</taxon>
        <taxon>Hyphomicrobiales</taxon>
        <taxon>Phyllobacteriaceae</taxon>
        <taxon>Pseudaminobacter</taxon>
    </lineage>
</organism>
<feature type="binding site" evidence="3">
    <location>
        <position position="101"/>
    </location>
    <ligand>
        <name>substrate</name>
    </ligand>
</feature>
<accession>A0A942E354</accession>
<comment type="similarity">
    <text evidence="1">Belongs to the SMP-30/CGR1 family.</text>
</comment>
<dbReference type="Pfam" id="PF08450">
    <property type="entry name" value="SGL"/>
    <property type="match status" value="1"/>
</dbReference>
<dbReference type="SUPFAM" id="SSF63829">
    <property type="entry name" value="Calcium-dependent phosphotriesterase"/>
    <property type="match status" value="1"/>
</dbReference>
<comment type="caution">
    <text evidence="5">The sequence shown here is derived from an EMBL/GenBank/DDBJ whole genome shotgun (WGS) entry which is preliminary data.</text>
</comment>
<dbReference type="Proteomes" id="UP000680348">
    <property type="component" value="Unassembled WGS sequence"/>
</dbReference>
<dbReference type="GO" id="GO:0004341">
    <property type="term" value="F:gluconolactonase activity"/>
    <property type="evidence" value="ECO:0007669"/>
    <property type="project" value="TreeGrafter"/>
</dbReference>